<name>A0A9P5NJP5_GYMJU</name>
<evidence type="ECO:0000313" key="2">
    <source>
        <dbReference type="Proteomes" id="UP000724874"/>
    </source>
</evidence>
<sequence length="69" mass="8027">MVASFEWLYCLYIGIVEILTDWIHKSLSITSAKGIEKYQIRMKRVRTSDRWASFDALNDARTLARSSDV</sequence>
<feature type="non-terminal residue" evidence="1">
    <location>
        <position position="69"/>
    </location>
</feature>
<gene>
    <name evidence="1" type="ORF">CPB84DRAFT_1783302</name>
</gene>
<protein>
    <submittedName>
        <fullName evidence="1">Uncharacterized protein</fullName>
    </submittedName>
</protein>
<proteinExistence type="predicted"/>
<keyword evidence="2" id="KW-1185">Reference proteome</keyword>
<accession>A0A9P5NJP5</accession>
<dbReference type="AlphaFoldDB" id="A0A9P5NJP5"/>
<dbReference type="EMBL" id="JADNYJ010000067">
    <property type="protein sequence ID" value="KAF8893155.1"/>
    <property type="molecule type" value="Genomic_DNA"/>
</dbReference>
<evidence type="ECO:0000313" key="1">
    <source>
        <dbReference type="EMBL" id="KAF8893155.1"/>
    </source>
</evidence>
<comment type="caution">
    <text evidence="1">The sequence shown here is derived from an EMBL/GenBank/DDBJ whole genome shotgun (WGS) entry which is preliminary data.</text>
</comment>
<reference evidence="1" key="1">
    <citation type="submission" date="2020-11" db="EMBL/GenBank/DDBJ databases">
        <authorList>
            <consortium name="DOE Joint Genome Institute"/>
            <person name="Ahrendt S."/>
            <person name="Riley R."/>
            <person name="Andreopoulos W."/>
            <person name="LaButti K."/>
            <person name="Pangilinan J."/>
            <person name="Ruiz-duenas F.J."/>
            <person name="Barrasa J.M."/>
            <person name="Sanchez-Garcia M."/>
            <person name="Camarero S."/>
            <person name="Miyauchi S."/>
            <person name="Serrano A."/>
            <person name="Linde D."/>
            <person name="Babiker R."/>
            <person name="Drula E."/>
            <person name="Ayuso-Fernandez I."/>
            <person name="Pacheco R."/>
            <person name="Padilla G."/>
            <person name="Ferreira P."/>
            <person name="Barriuso J."/>
            <person name="Kellner H."/>
            <person name="Castanera R."/>
            <person name="Alfaro M."/>
            <person name="Ramirez L."/>
            <person name="Pisabarro A.G."/>
            <person name="Kuo A."/>
            <person name="Tritt A."/>
            <person name="Lipzen A."/>
            <person name="He G."/>
            <person name="Yan M."/>
            <person name="Ng V."/>
            <person name="Cullen D."/>
            <person name="Martin F."/>
            <person name="Rosso M.-N."/>
            <person name="Henrissat B."/>
            <person name="Hibbett D."/>
            <person name="Martinez A.T."/>
            <person name="Grigoriev I.V."/>
        </authorList>
    </citation>
    <scope>NUCLEOTIDE SEQUENCE</scope>
    <source>
        <strain evidence="1">AH 44721</strain>
    </source>
</reference>
<organism evidence="1 2">
    <name type="scientific">Gymnopilus junonius</name>
    <name type="common">Spectacular rustgill mushroom</name>
    <name type="synonym">Gymnopilus spectabilis subsp. junonius</name>
    <dbReference type="NCBI Taxonomy" id="109634"/>
    <lineage>
        <taxon>Eukaryota</taxon>
        <taxon>Fungi</taxon>
        <taxon>Dikarya</taxon>
        <taxon>Basidiomycota</taxon>
        <taxon>Agaricomycotina</taxon>
        <taxon>Agaricomycetes</taxon>
        <taxon>Agaricomycetidae</taxon>
        <taxon>Agaricales</taxon>
        <taxon>Agaricineae</taxon>
        <taxon>Hymenogastraceae</taxon>
        <taxon>Gymnopilus</taxon>
    </lineage>
</organism>
<dbReference type="Proteomes" id="UP000724874">
    <property type="component" value="Unassembled WGS sequence"/>
</dbReference>